<evidence type="ECO:0000259" key="1">
    <source>
        <dbReference type="Pfam" id="PF00144"/>
    </source>
</evidence>
<sequence length="388" mass="41948">MQQQYDKPSLTAAVDRVIDQALAEQRLVGTVVLVAHRGATCYQRAAGLADREAGAPARLSTLFRLSSVTKPLVASAAMVLVSQGKLALDEDIRCWLPAFAPRLATGETARITLRQLLSHTSGLGYRLLEPDDNGPYAQAGISDGLDPFEGSLTENLRRLADVPLLSAPGTAWRYSLGMDVAGAIIERVSGLPLDQTVRRLVTQPLAMTDCAFSTNEVERLAVPYVNDRPSPHRLREGEWVPFSEGEGGVRYSPARVLNPAAFPSGGAGMVGTAPDVLRLLEALRQGGSSWLPDRWIDEMARDQTYGLQLDGLPGMGFGIGFAIVRDPALAQTPVTAGSWCWGGVYGHSWWVDRRRELSVVALSNTLYEGMSGRFVGDLRTAVYQTLEG</sequence>
<dbReference type="Proteomes" id="UP000335415">
    <property type="component" value="Unassembled WGS sequence"/>
</dbReference>
<dbReference type="OrthoDB" id="119951at2"/>
<dbReference type="PANTHER" id="PTHR43283">
    <property type="entry name" value="BETA-LACTAMASE-RELATED"/>
    <property type="match status" value="1"/>
</dbReference>
<dbReference type="PANTHER" id="PTHR43283:SF3">
    <property type="entry name" value="BETA-LACTAMASE FAMILY PROTEIN (AFU_ORTHOLOGUE AFUA_5G07500)"/>
    <property type="match status" value="1"/>
</dbReference>
<evidence type="ECO:0000313" key="3">
    <source>
        <dbReference type="Proteomes" id="UP000335415"/>
    </source>
</evidence>
<name>A0A5J5G1F7_9GAMM</name>
<dbReference type="Gene3D" id="3.40.710.10">
    <property type="entry name" value="DD-peptidase/beta-lactamase superfamily"/>
    <property type="match status" value="1"/>
</dbReference>
<dbReference type="InterPro" id="IPR050789">
    <property type="entry name" value="Diverse_Enzym_Activities"/>
</dbReference>
<comment type="caution">
    <text evidence="2">The sequence shown here is derived from an EMBL/GenBank/DDBJ whole genome shotgun (WGS) entry which is preliminary data.</text>
</comment>
<gene>
    <name evidence="2" type="ORF">FJU30_09610</name>
</gene>
<keyword evidence="3" id="KW-1185">Reference proteome</keyword>
<organism evidence="2 3">
    <name type="scientific">Affinibrenneria salicis</name>
    <dbReference type="NCBI Taxonomy" id="2590031"/>
    <lineage>
        <taxon>Bacteria</taxon>
        <taxon>Pseudomonadati</taxon>
        <taxon>Pseudomonadota</taxon>
        <taxon>Gammaproteobacteria</taxon>
        <taxon>Enterobacterales</taxon>
        <taxon>Pectobacteriaceae</taxon>
        <taxon>Affinibrenneria</taxon>
    </lineage>
</organism>
<dbReference type="RefSeq" id="WP_150434759.1">
    <property type="nucleotide sequence ID" value="NZ_VYKJ01000004.1"/>
</dbReference>
<reference evidence="2 3" key="1">
    <citation type="submission" date="2019-09" db="EMBL/GenBank/DDBJ databases">
        <authorList>
            <person name="Li Y."/>
        </authorList>
    </citation>
    <scope>NUCLEOTIDE SEQUENCE [LARGE SCALE GENOMIC DNA]</scope>
    <source>
        <strain evidence="2 3">L3-3HA</strain>
    </source>
</reference>
<dbReference type="Pfam" id="PF00144">
    <property type="entry name" value="Beta-lactamase"/>
    <property type="match status" value="1"/>
</dbReference>
<dbReference type="SUPFAM" id="SSF56601">
    <property type="entry name" value="beta-lactamase/transpeptidase-like"/>
    <property type="match status" value="1"/>
</dbReference>
<evidence type="ECO:0000313" key="2">
    <source>
        <dbReference type="EMBL" id="KAA9000491.1"/>
    </source>
</evidence>
<dbReference type="AlphaFoldDB" id="A0A5J5G1F7"/>
<dbReference type="InterPro" id="IPR001466">
    <property type="entry name" value="Beta-lactam-related"/>
</dbReference>
<protein>
    <submittedName>
        <fullName evidence="2">Beta-lactamase family protein</fullName>
    </submittedName>
</protein>
<proteinExistence type="predicted"/>
<dbReference type="InterPro" id="IPR012338">
    <property type="entry name" value="Beta-lactam/transpept-like"/>
</dbReference>
<accession>A0A5J5G1F7</accession>
<dbReference type="EMBL" id="VYKJ01000004">
    <property type="protein sequence ID" value="KAA9000491.1"/>
    <property type="molecule type" value="Genomic_DNA"/>
</dbReference>
<feature type="domain" description="Beta-lactamase-related" evidence="1">
    <location>
        <begin position="14"/>
        <end position="374"/>
    </location>
</feature>